<keyword evidence="5" id="KW-0769">Symport</keyword>
<dbReference type="GO" id="GO:0015293">
    <property type="term" value="F:symporter activity"/>
    <property type="evidence" value="ECO:0007669"/>
    <property type="project" value="UniProtKB-KW"/>
</dbReference>
<dbReference type="AlphaFoldDB" id="A0A8X6X2Z0"/>
<keyword evidence="10" id="KW-1185">Reference proteome</keyword>
<dbReference type="EMBL" id="BMAV01005177">
    <property type="protein sequence ID" value="GFY45998.1"/>
    <property type="molecule type" value="Genomic_DNA"/>
</dbReference>
<evidence type="ECO:0000256" key="7">
    <source>
        <dbReference type="ARBA" id="ARBA00023136"/>
    </source>
</evidence>
<keyword evidence="4 8" id="KW-0812">Transmembrane</keyword>
<dbReference type="SUPFAM" id="SSF161070">
    <property type="entry name" value="SNF-like"/>
    <property type="match status" value="1"/>
</dbReference>
<evidence type="ECO:0000313" key="10">
    <source>
        <dbReference type="Proteomes" id="UP000886998"/>
    </source>
</evidence>
<keyword evidence="3" id="KW-0813">Transport</keyword>
<evidence type="ECO:0000256" key="4">
    <source>
        <dbReference type="ARBA" id="ARBA00022692"/>
    </source>
</evidence>
<evidence type="ECO:0000313" key="9">
    <source>
        <dbReference type="EMBL" id="GFY45998.1"/>
    </source>
</evidence>
<gene>
    <name evidence="9" type="ORF">TNIN_327391</name>
</gene>
<evidence type="ECO:0000256" key="5">
    <source>
        <dbReference type="ARBA" id="ARBA00022847"/>
    </source>
</evidence>
<proteinExistence type="inferred from homology"/>
<evidence type="ECO:0000256" key="3">
    <source>
        <dbReference type="ARBA" id="ARBA00022448"/>
    </source>
</evidence>
<keyword evidence="7 8" id="KW-0472">Membrane</keyword>
<comment type="subcellular location">
    <subcellularLocation>
        <location evidence="1">Membrane</location>
        <topology evidence="1">Multi-pass membrane protein</topology>
    </subcellularLocation>
</comment>
<evidence type="ECO:0000256" key="1">
    <source>
        <dbReference type="ARBA" id="ARBA00004141"/>
    </source>
</evidence>
<evidence type="ECO:0000256" key="2">
    <source>
        <dbReference type="ARBA" id="ARBA00006459"/>
    </source>
</evidence>
<comment type="caution">
    <text evidence="9">The sequence shown here is derived from an EMBL/GenBank/DDBJ whole genome shotgun (WGS) entry which is preliminary data.</text>
</comment>
<keyword evidence="6 8" id="KW-1133">Transmembrane helix</keyword>
<dbReference type="PROSITE" id="PS50267">
    <property type="entry name" value="NA_NEUROTRAN_SYMP_3"/>
    <property type="match status" value="1"/>
</dbReference>
<accession>A0A8X6X2Z0</accession>
<dbReference type="Pfam" id="PF00209">
    <property type="entry name" value="SNF"/>
    <property type="match status" value="1"/>
</dbReference>
<evidence type="ECO:0000256" key="6">
    <source>
        <dbReference type="ARBA" id="ARBA00022989"/>
    </source>
</evidence>
<sequence>MHLATDEGCAVITSAIINNPPLRYQDYLYPTWAVALGWGFALSSVAMVPAVACYKLCKARGSCSEKIAYTITPYPERKSYQETGTITRFKLNHWTHV</sequence>
<dbReference type="Proteomes" id="UP000886998">
    <property type="component" value="Unassembled WGS sequence"/>
</dbReference>
<comment type="similarity">
    <text evidence="2">Belongs to the sodium:neurotransmitter symporter (SNF) (TC 2.A.22) family.</text>
</comment>
<dbReference type="OrthoDB" id="6417179at2759"/>
<dbReference type="InterPro" id="IPR037272">
    <property type="entry name" value="SNS_sf"/>
</dbReference>
<dbReference type="InterPro" id="IPR000175">
    <property type="entry name" value="Na/ntran_symport"/>
</dbReference>
<reference evidence="9" key="1">
    <citation type="submission" date="2020-08" db="EMBL/GenBank/DDBJ databases">
        <title>Multicomponent nature underlies the extraordinary mechanical properties of spider dragline silk.</title>
        <authorList>
            <person name="Kono N."/>
            <person name="Nakamura H."/>
            <person name="Mori M."/>
            <person name="Yoshida Y."/>
            <person name="Ohtoshi R."/>
            <person name="Malay A.D."/>
            <person name="Moran D.A.P."/>
            <person name="Tomita M."/>
            <person name="Numata K."/>
            <person name="Arakawa K."/>
        </authorList>
    </citation>
    <scope>NUCLEOTIDE SEQUENCE</scope>
</reference>
<feature type="transmembrane region" description="Helical" evidence="8">
    <location>
        <begin position="32"/>
        <end position="54"/>
    </location>
</feature>
<protein>
    <submittedName>
        <fullName evidence="9">Uncharacterized protein</fullName>
    </submittedName>
</protein>
<dbReference type="GO" id="GO:0016020">
    <property type="term" value="C:membrane"/>
    <property type="evidence" value="ECO:0007669"/>
    <property type="project" value="UniProtKB-SubCell"/>
</dbReference>
<name>A0A8X6X2Z0_9ARAC</name>
<evidence type="ECO:0000256" key="8">
    <source>
        <dbReference type="SAM" id="Phobius"/>
    </source>
</evidence>
<organism evidence="9 10">
    <name type="scientific">Trichonephila inaurata madagascariensis</name>
    <dbReference type="NCBI Taxonomy" id="2747483"/>
    <lineage>
        <taxon>Eukaryota</taxon>
        <taxon>Metazoa</taxon>
        <taxon>Ecdysozoa</taxon>
        <taxon>Arthropoda</taxon>
        <taxon>Chelicerata</taxon>
        <taxon>Arachnida</taxon>
        <taxon>Araneae</taxon>
        <taxon>Araneomorphae</taxon>
        <taxon>Entelegynae</taxon>
        <taxon>Araneoidea</taxon>
        <taxon>Nephilidae</taxon>
        <taxon>Trichonephila</taxon>
        <taxon>Trichonephila inaurata</taxon>
    </lineage>
</organism>